<evidence type="ECO:0000256" key="6">
    <source>
        <dbReference type="SAM" id="SignalP"/>
    </source>
</evidence>
<gene>
    <name evidence="8" type="ORF">CEUTPL_LOCUS14553</name>
</gene>
<evidence type="ECO:0000256" key="2">
    <source>
        <dbReference type="ARBA" id="ARBA00008061"/>
    </source>
</evidence>
<dbReference type="Gene3D" id="3.20.20.80">
    <property type="entry name" value="Glycosidases"/>
    <property type="match status" value="1"/>
</dbReference>
<dbReference type="AlphaFoldDB" id="A0A9P0GT61"/>
<dbReference type="EC" id="3.2.1.20" evidence="3"/>
<dbReference type="PANTHER" id="PTHR10357:SF179">
    <property type="entry name" value="NEUTRAL AND BASIC AMINO ACID TRANSPORT PROTEIN RBAT"/>
    <property type="match status" value="1"/>
</dbReference>
<dbReference type="PANTHER" id="PTHR10357">
    <property type="entry name" value="ALPHA-AMYLASE FAMILY MEMBER"/>
    <property type="match status" value="1"/>
</dbReference>
<feature type="chain" id="PRO_5040124972" description="alpha-glucosidase" evidence="6">
    <location>
        <begin position="19"/>
        <end position="571"/>
    </location>
</feature>
<dbReference type="SMART" id="SM00642">
    <property type="entry name" value="Aamy"/>
    <property type="match status" value="1"/>
</dbReference>
<dbReference type="Gene3D" id="3.90.400.10">
    <property type="entry name" value="Oligo-1,6-glucosidase, Domain 2"/>
    <property type="match status" value="1"/>
</dbReference>
<dbReference type="Proteomes" id="UP001152799">
    <property type="component" value="Unassembled WGS sequence"/>
</dbReference>
<keyword evidence="9" id="KW-1185">Reference proteome</keyword>
<evidence type="ECO:0000256" key="4">
    <source>
        <dbReference type="ARBA" id="ARBA00023180"/>
    </source>
</evidence>
<proteinExistence type="inferred from homology"/>
<evidence type="ECO:0000313" key="8">
    <source>
        <dbReference type="EMBL" id="CAH1183056.1"/>
    </source>
</evidence>
<evidence type="ECO:0000256" key="3">
    <source>
        <dbReference type="ARBA" id="ARBA00012741"/>
    </source>
</evidence>
<accession>A0A9P0GT61</accession>
<dbReference type="OrthoDB" id="1740265at2759"/>
<name>A0A9P0GT61_9CUCU</name>
<dbReference type="CDD" id="cd11328">
    <property type="entry name" value="AmyAc_maltase"/>
    <property type="match status" value="1"/>
</dbReference>
<dbReference type="FunFam" id="3.90.400.10:FF:000001">
    <property type="entry name" value="Maltase A3, isoform A"/>
    <property type="match status" value="1"/>
</dbReference>
<keyword evidence="6" id="KW-0732">Signal</keyword>
<evidence type="ECO:0000256" key="1">
    <source>
        <dbReference type="ARBA" id="ARBA00001657"/>
    </source>
</evidence>
<dbReference type="GO" id="GO:0005975">
    <property type="term" value="P:carbohydrate metabolic process"/>
    <property type="evidence" value="ECO:0007669"/>
    <property type="project" value="InterPro"/>
</dbReference>
<dbReference type="SUPFAM" id="SSF51445">
    <property type="entry name" value="(Trans)glycosidases"/>
    <property type="match status" value="1"/>
</dbReference>
<comment type="catalytic activity">
    <reaction evidence="1">
        <text>Hydrolysis of terminal, non-reducing (1-&gt;4)-linked alpha-D-glucose residues with release of alpha-D-glucose.</text>
        <dbReference type="EC" id="3.2.1.20"/>
    </reaction>
</comment>
<keyword evidence="5" id="KW-0326">Glycosidase</keyword>
<dbReference type="InterPro" id="IPR006047">
    <property type="entry name" value="GH13_cat_dom"/>
</dbReference>
<feature type="domain" description="Glycosyl hydrolase family 13 catalytic" evidence="7">
    <location>
        <begin position="37"/>
        <end position="428"/>
    </location>
</feature>
<evidence type="ECO:0000259" key="7">
    <source>
        <dbReference type="SMART" id="SM00642"/>
    </source>
</evidence>
<dbReference type="Pfam" id="PF00128">
    <property type="entry name" value="Alpha-amylase"/>
    <property type="match status" value="1"/>
</dbReference>
<protein>
    <recommendedName>
        <fullName evidence="3">alpha-glucosidase</fullName>
        <ecNumber evidence="3">3.2.1.20</ecNumber>
    </recommendedName>
</protein>
<comment type="caution">
    <text evidence="8">The sequence shown here is derived from an EMBL/GenBank/DDBJ whole genome shotgun (WGS) entry which is preliminary data.</text>
</comment>
<comment type="similarity">
    <text evidence="2">Belongs to the glycosyl hydrolase 13 family.</text>
</comment>
<evidence type="ECO:0000313" key="9">
    <source>
        <dbReference type="Proteomes" id="UP001152799"/>
    </source>
</evidence>
<dbReference type="InterPro" id="IPR045857">
    <property type="entry name" value="O16G_dom_2"/>
</dbReference>
<sequence length="571" mass="66268">MKLITVASVLALISTSTCKTIQNGLYSDWWQNAVLYQIYPRSFKDSNNDGNGDLQGIISKLDHLQDMNIDGIWLSPIYKSPQVDNGYDIADFRSVDELYGTLDDLKQLLDEVHKRNLKLILDYVPNHTSDQHKWFQASLNKDPQYDDYYIWRNASYVNGIRKEPNNWLSAFGGSAWEWNNQRQQYYFHQFSTGQPDLNYRNPLVVKEMKDVLRYWLDFGVDGFRMDAVFTLFEDVTLPDEPLSGETDDPNSYGYLSHIYTSNLNETVDMIYQWRDVLDEYSINYTRIMMTEVYSDVNNTMRYYVNEDYSRYGAHFSFNFNSFVTGLKQGFNAVDLYGNITIWTDNLPNNCTSNWVLGNHDQTRVSTRLGIENIDALNMLVSILPGVQITYQGEEIGQENGEVNCTQGYDPQAIKNCSTYAQLSRDFERTPYQWDNTTNAGFNEGNQTWLPVSEKYLQTNLAIERNSIKSHYNIYKTLVDVKKQFKVATSDALYLADWDKEINVFYIERQTDFAHYAVIFNVNDEKIKPPLVIHNKVEVVVGSLNSQYNPGDVFDFTRPLNPKESILLKITH</sequence>
<organism evidence="8 9">
    <name type="scientific">Ceutorhynchus assimilis</name>
    <name type="common">cabbage seed weevil</name>
    <dbReference type="NCBI Taxonomy" id="467358"/>
    <lineage>
        <taxon>Eukaryota</taxon>
        <taxon>Metazoa</taxon>
        <taxon>Ecdysozoa</taxon>
        <taxon>Arthropoda</taxon>
        <taxon>Hexapoda</taxon>
        <taxon>Insecta</taxon>
        <taxon>Pterygota</taxon>
        <taxon>Neoptera</taxon>
        <taxon>Endopterygota</taxon>
        <taxon>Coleoptera</taxon>
        <taxon>Polyphaga</taxon>
        <taxon>Cucujiformia</taxon>
        <taxon>Curculionidae</taxon>
        <taxon>Ceutorhynchinae</taxon>
        <taxon>Ceutorhynchus</taxon>
    </lineage>
</organism>
<dbReference type="InterPro" id="IPR017853">
    <property type="entry name" value="GH"/>
</dbReference>
<dbReference type="GO" id="GO:0004558">
    <property type="term" value="F:alpha-1,4-glucosidase activity"/>
    <property type="evidence" value="ECO:0007669"/>
    <property type="project" value="UniProtKB-EC"/>
</dbReference>
<evidence type="ECO:0000256" key="5">
    <source>
        <dbReference type="ARBA" id="ARBA00023295"/>
    </source>
</evidence>
<keyword evidence="5" id="KW-0378">Hydrolase</keyword>
<feature type="signal peptide" evidence="6">
    <location>
        <begin position="1"/>
        <end position="18"/>
    </location>
</feature>
<dbReference type="EMBL" id="CAKJTU040000004">
    <property type="protein sequence ID" value="CAH1183056.1"/>
    <property type="molecule type" value="Genomic_DNA"/>
</dbReference>
<reference evidence="8" key="1">
    <citation type="submission" date="2022-01" db="EMBL/GenBank/DDBJ databases">
        <authorList>
            <person name="King R."/>
        </authorList>
    </citation>
    <scope>NUCLEOTIDE SEQUENCE</scope>
</reference>
<keyword evidence="4" id="KW-0325">Glycoprotein</keyword>